<comment type="subcellular location">
    <subcellularLocation>
        <location evidence="1">Nucleus</location>
        <location evidence="1">Nucleolus</location>
    </subcellularLocation>
</comment>
<dbReference type="PANTHER" id="PTHR13028:SF0">
    <property type="entry name" value="RRNA-PROCESSING PROTEIN EBP2-RELATED"/>
    <property type="match status" value="1"/>
</dbReference>
<dbReference type="GO" id="GO:0034399">
    <property type="term" value="C:nuclear periphery"/>
    <property type="evidence" value="ECO:0007669"/>
    <property type="project" value="TreeGrafter"/>
</dbReference>
<reference evidence="7 8" key="1">
    <citation type="journal article" date="2018" name="Nat. Ecol. Evol.">
        <title>Pezizomycetes genomes reveal the molecular basis of ectomycorrhizal truffle lifestyle.</title>
        <authorList>
            <person name="Murat C."/>
            <person name="Payen T."/>
            <person name="Noel B."/>
            <person name="Kuo A."/>
            <person name="Morin E."/>
            <person name="Chen J."/>
            <person name="Kohler A."/>
            <person name="Krizsan K."/>
            <person name="Balestrini R."/>
            <person name="Da Silva C."/>
            <person name="Montanini B."/>
            <person name="Hainaut M."/>
            <person name="Levati E."/>
            <person name="Barry K.W."/>
            <person name="Belfiori B."/>
            <person name="Cichocki N."/>
            <person name="Clum A."/>
            <person name="Dockter R.B."/>
            <person name="Fauchery L."/>
            <person name="Guy J."/>
            <person name="Iotti M."/>
            <person name="Le Tacon F."/>
            <person name="Lindquist E.A."/>
            <person name="Lipzen A."/>
            <person name="Malagnac F."/>
            <person name="Mello A."/>
            <person name="Molinier V."/>
            <person name="Miyauchi S."/>
            <person name="Poulain J."/>
            <person name="Riccioni C."/>
            <person name="Rubini A."/>
            <person name="Sitrit Y."/>
            <person name="Splivallo R."/>
            <person name="Traeger S."/>
            <person name="Wang M."/>
            <person name="Zifcakova L."/>
            <person name="Wipf D."/>
            <person name="Zambonelli A."/>
            <person name="Paolocci F."/>
            <person name="Nowrousian M."/>
            <person name="Ottonello S."/>
            <person name="Baldrian P."/>
            <person name="Spatafora J.W."/>
            <person name="Henrissat B."/>
            <person name="Nagy L.G."/>
            <person name="Aury J.M."/>
            <person name="Wincker P."/>
            <person name="Grigoriev I.V."/>
            <person name="Bonfante P."/>
            <person name="Martin F.M."/>
        </authorList>
    </citation>
    <scope>NUCLEOTIDE SEQUENCE [LARGE SCALE GENOMIC DNA]</scope>
    <source>
        <strain evidence="7 8">ATCC MYA-4762</strain>
    </source>
</reference>
<dbReference type="GO" id="GO:0006364">
    <property type="term" value="P:rRNA processing"/>
    <property type="evidence" value="ECO:0007669"/>
    <property type="project" value="TreeGrafter"/>
</dbReference>
<dbReference type="Proteomes" id="UP000267821">
    <property type="component" value="Unassembled WGS sequence"/>
</dbReference>
<dbReference type="AlphaFoldDB" id="A0A3N4M8A8"/>
<gene>
    <name evidence="7" type="ORF">L211DRAFT_816808</name>
</gene>
<feature type="region of interest" description="Disordered" evidence="6">
    <location>
        <begin position="311"/>
        <end position="395"/>
    </location>
</feature>
<evidence type="ECO:0000256" key="3">
    <source>
        <dbReference type="ARBA" id="ARBA00022517"/>
    </source>
</evidence>
<feature type="compositionally biased region" description="Low complexity" evidence="6">
    <location>
        <begin position="366"/>
        <end position="378"/>
    </location>
</feature>
<proteinExistence type="inferred from homology"/>
<feature type="region of interest" description="Disordered" evidence="6">
    <location>
        <begin position="17"/>
        <end position="129"/>
    </location>
</feature>
<dbReference type="STRING" id="1051890.A0A3N4M8A8"/>
<keyword evidence="8" id="KW-1185">Reference proteome</keyword>
<feature type="compositionally biased region" description="Acidic residues" evidence="6">
    <location>
        <begin position="86"/>
        <end position="129"/>
    </location>
</feature>
<dbReference type="InParanoid" id="A0A3N4M8A8"/>
<dbReference type="InterPro" id="IPR008610">
    <property type="entry name" value="Ebp2"/>
</dbReference>
<protein>
    <submittedName>
        <fullName evidence="7">Ebp2-domain-containing protein</fullName>
    </submittedName>
</protein>
<evidence type="ECO:0000313" key="8">
    <source>
        <dbReference type="Proteomes" id="UP000267821"/>
    </source>
</evidence>
<keyword evidence="4" id="KW-0175">Coiled coil</keyword>
<dbReference type="Pfam" id="PF05890">
    <property type="entry name" value="Ebp2"/>
    <property type="match status" value="1"/>
</dbReference>
<evidence type="ECO:0000256" key="4">
    <source>
        <dbReference type="ARBA" id="ARBA00023054"/>
    </source>
</evidence>
<evidence type="ECO:0000256" key="2">
    <source>
        <dbReference type="ARBA" id="ARBA00007336"/>
    </source>
</evidence>
<organism evidence="7 8">
    <name type="scientific">Terfezia boudieri ATCC MYA-4762</name>
    <dbReference type="NCBI Taxonomy" id="1051890"/>
    <lineage>
        <taxon>Eukaryota</taxon>
        <taxon>Fungi</taxon>
        <taxon>Dikarya</taxon>
        <taxon>Ascomycota</taxon>
        <taxon>Pezizomycotina</taxon>
        <taxon>Pezizomycetes</taxon>
        <taxon>Pezizales</taxon>
        <taxon>Pezizaceae</taxon>
        <taxon>Terfezia</taxon>
    </lineage>
</organism>
<dbReference type="EMBL" id="ML121527">
    <property type="protein sequence ID" value="RPB29868.1"/>
    <property type="molecule type" value="Genomic_DNA"/>
</dbReference>
<name>A0A3N4M8A8_9PEZI</name>
<evidence type="ECO:0000256" key="1">
    <source>
        <dbReference type="ARBA" id="ARBA00004604"/>
    </source>
</evidence>
<dbReference type="PANTHER" id="PTHR13028">
    <property type="entry name" value="RRNA PROCESSING PROTEIN EBNA1-BINDING PROTEIN-RELATED"/>
    <property type="match status" value="1"/>
</dbReference>
<dbReference type="GO" id="GO:0030687">
    <property type="term" value="C:preribosome, large subunit precursor"/>
    <property type="evidence" value="ECO:0007669"/>
    <property type="project" value="TreeGrafter"/>
</dbReference>
<dbReference type="GO" id="GO:0005730">
    <property type="term" value="C:nucleolus"/>
    <property type="evidence" value="ECO:0007669"/>
    <property type="project" value="UniProtKB-SubCell"/>
</dbReference>
<accession>A0A3N4M8A8</accession>
<feature type="compositionally biased region" description="Basic and acidic residues" evidence="6">
    <location>
        <begin position="17"/>
        <end position="59"/>
    </location>
</feature>
<keyword evidence="3" id="KW-0690">Ribosome biogenesis</keyword>
<evidence type="ECO:0000256" key="5">
    <source>
        <dbReference type="ARBA" id="ARBA00023242"/>
    </source>
</evidence>
<feature type="compositionally biased region" description="Basic residues" evidence="6">
    <location>
        <begin position="379"/>
        <end position="395"/>
    </location>
</feature>
<dbReference type="OrthoDB" id="443772at2759"/>
<sequence>MVTKSKLKIALDAEQGRDYAKEKQAKLRKKAEKEKRQKGIVDGVRKLEVNGKKFKKGEEEKEEEDEEEDIPQLVDADAARQYVSSDEFESGLEETESQIPDENENEDGEKEDDEEYSDVDLSDIENEDDLTVPDVIPHQRLTINNTSALTAAYNRISLPLNTLPFSEHLSHTSTTSAPIHDIHNDLNRELAFYSQALTAVKEARLLLHKEGVPFSRPNDYFAEMLKTDDHMGKIRQKLVDEAADKKAVQDARKQRDLRKFGKQVQVAKLQDREKQKKETLEKINALKRKRASGDTALTNDSEDLFDIALEQASNPNSKDRRRSNPTGAPNAKRQKKNEKFGFGGKKRHTKSNDAQSSGDISGFSNRANKARGFGAGAKKGMKKRPGKSVRAGRRV</sequence>
<dbReference type="GO" id="GO:0042273">
    <property type="term" value="P:ribosomal large subunit biogenesis"/>
    <property type="evidence" value="ECO:0007669"/>
    <property type="project" value="TreeGrafter"/>
</dbReference>
<feature type="compositionally biased region" description="Polar residues" evidence="6">
    <location>
        <begin position="352"/>
        <end position="365"/>
    </location>
</feature>
<dbReference type="FunCoup" id="A0A3N4M8A8">
    <property type="interactions" value="336"/>
</dbReference>
<comment type="similarity">
    <text evidence="2">Belongs to the EBP2 family.</text>
</comment>
<feature type="compositionally biased region" description="Acidic residues" evidence="6">
    <location>
        <begin position="60"/>
        <end position="70"/>
    </location>
</feature>
<keyword evidence="5" id="KW-0539">Nucleus</keyword>
<evidence type="ECO:0000256" key="6">
    <source>
        <dbReference type="SAM" id="MobiDB-lite"/>
    </source>
</evidence>
<evidence type="ECO:0000313" key="7">
    <source>
        <dbReference type="EMBL" id="RPB29868.1"/>
    </source>
</evidence>